<name>A0ABZ1CMF4_9PROT</name>
<evidence type="ECO:0000313" key="1">
    <source>
        <dbReference type="EMBL" id="WRS40163.1"/>
    </source>
</evidence>
<dbReference type="RefSeq" id="WP_324780693.1">
    <property type="nucleotide sequence ID" value="NZ_CP141769.1"/>
</dbReference>
<dbReference type="EMBL" id="CP141769">
    <property type="protein sequence ID" value="WRS40163.1"/>
    <property type="molecule type" value="Genomic_DNA"/>
</dbReference>
<evidence type="ECO:0000313" key="2">
    <source>
        <dbReference type="Proteomes" id="UP001334732"/>
    </source>
</evidence>
<sequence length="163" mass="17834">MTEVENILISLDHRHAHNIYAGTKKVELRRRALHVNAGDIVWIYEKVPVGSITGSASITAVHIKSPAKLWRQFGAVSGLSKAEFFEYFAGQGTACALELSGAHRIPKPLSLAALRAAISNFQPPQFFLRLQTKQPILAALQTANADTKRILHPCIQPQTCAIA</sequence>
<dbReference type="Proteomes" id="UP001334732">
    <property type="component" value="Chromosome"/>
</dbReference>
<dbReference type="InterPro" id="IPR015947">
    <property type="entry name" value="PUA-like_sf"/>
</dbReference>
<accession>A0ABZ1CMF4</accession>
<dbReference type="SUPFAM" id="SSF88697">
    <property type="entry name" value="PUA domain-like"/>
    <property type="match status" value="1"/>
</dbReference>
<evidence type="ECO:0008006" key="3">
    <source>
        <dbReference type="Google" id="ProtNLM"/>
    </source>
</evidence>
<protein>
    <recommendedName>
        <fullName evidence="3">ASCH domain-containing protein</fullName>
    </recommendedName>
</protein>
<proteinExistence type="predicted"/>
<dbReference type="Gene3D" id="2.30.130.30">
    <property type="entry name" value="Hypothetical protein"/>
    <property type="match status" value="1"/>
</dbReference>
<organism evidence="1 2">
    <name type="scientific">Thiobacillus sedimenti</name>
    <dbReference type="NCBI Taxonomy" id="3110231"/>
    <lineage>
        <taxon>Bacteria</taxon>
        <taxon>Pseudomonadati</taxon>
        <taxon>Pseudomonadota</taxon>
        <taxon>Betaproteobacteria</taxon>
        <taxon>Nitrosomonadales</taxon>
        <taxon>Thiobacillaceae</taxon>
        <taxon>Thiobacillus</taxon>
    </lineage>
</organism>
<keyword evidence="2" id="KW-1185">Reference proteome</keyword>
<gene>
    <name evidence="1" type="ORF">VA613_04650</name>
</gene>
<reference evidence="1 2" key="1">
    <citation type="submission" date="2023-12" db="EMBL/GenBank/DDBJ databases">
        <title>Thiobacillus sedimentum sp. nov., a chemolithoautotrophic sulfur-oxidizing bacterium isolated from freshwater sediment.</title>
        <authorList>
            <person name="Luo J."/>
            <person name="Dai C."/>
        </authorList>
    </citation>
    <scope>NUCLEOTIDE SEQUENCE [LARGE SCALE GENOMIC DNA]</scope>
    <source>
        <strain evidence="1 2">SCUT-2</strain>
    </source>
</reference>